<reference evidence="1 2" key="1">
    <citation type="submission" date="2018-10" db="EMBL/GenBank/DDBJ databases">
        <title>Xanthobacter tagetidis genome sequencing and assembly.</title>
        <authorList>
            <person name="Maclea K.S."/>
            <person name="Goen A.E."/>
            <person name="Fatima S.A."/>
        </authorList>
    </citation>
    <scope>NUCLEOTIDE SEQUENCE [LARGE SCALE GENOMIC DNA]</scope>
    <source>
        <strain evidence="1 2">ATCC 700314</strain>
    </source>
</reference>
<comment type="caution">
    <text evidence="1">The sequence shown here is derived from an EMBL/GenBank/DDBJ whole genome shotgun (WGS) entry which is preliminary data.</text>
</comment>
<accession>A0A3L7AGZ1</accession>
<keyword evidence="2" id="KW-1185">Reference proteome</keyword>
<dbReference type="AlphaFoldDB" id="A0A3L7AGZ1"/>
<dbReference type="GO" id="GO:0016810">
    <property type="term" value="F:hydrolase activity, acting on carbon-nitrogen (but not peptide) bonds"/>
    <property type="evidence" value="ECO:0007669"/>
    <property type="project" value="InterPro"/>
</dbReference>
<evidence type="ECO:0000313" key="1">
    <source>
        <dbReference type="EMBL" id="RLP79649.1"/>
    </source>
</evidence>
<dbReference type="RefSeq" id="WP_121622859.1">
    <property type="nucleotide sequence ID" value="NZ_JACIIW010000001.1"/>
</dbReference>
<dbReference type="Gene3D" id="2.30.40.10">
    <property type="entry name" value="Urease, subunit C, domain 1"/>
    <property type="match status" value="1"/>
</dbReference>
<dbReference type="EMBL" id="RCTF01000005">
    <property type="protein sequence ID" value="RLP79649.1"/>
    <property type="molecule type" value="Genomic_DNA"/>
</dbReference>
<dbReference type="SUPFAM" id="SSF51338">
    <property type="entry name" value="Composite domain of metallo-dependent hydrolases"/>
    <property type="match status" value="1"/>
</dbReference>
<name>A0A3L7AGZ1_9HYPH</name>
<organism evidence="1 2">
    <name type="scientific">Xanthobacter tagetidis</name>
    <dbReference type="NCBI Taxonomy" id="60216"/>
    <lineage>
        <taxon>Bacteria</taxon>
        <taxon>Pseudomonadati</taxon>
        <taxon>Pseudomonadota</taxon>
        <taxon>Alphaproteobacteria</taxon>
        <taxon>Hyphomicrobiales</taxon>
        <taxon>Xanthobacteraceae</taxon>
        <taxon>Xanthobacter</taxon>
    </lineage>
</organism>
<dbReference type="Proteomes" id="UP000269692">
    <property type="component" value="Unassembled WGS sequence"/>
</dbReference>
<protein>
    <submittedName>
        <fullName evidence="1">Uncharacterized protein</fullName>
    </submittedName>
</protein>
<sequence length="66" mass="6927">MSLDRIFRKARIPGEQERVDIGISAGRFAAIGVDLGSDAPSEDLGGRVVVPGFVETHALHGPEGAQ</sequence>
<evidence type="ECO:0000313" key="2">
    <source>
        <dbReference type="Proteomes" id="UP000269692"/>
    </source>
</evidence>
<proteinExistence type="predicted"/>
<dbReference type="InterPro" id="IPR011059">
    <property type="entry name" value="Metal-dep_hydrolase_composite"/>
</dbReference>
<gene>
    <name evidence="1" type="ORF">D9R14_08340</name>
</gene>
<dbReference type="OrthoDB" id="9815027at2"/>